<reference evidence="3 4" key="1">
    <citation type="submission" date="2024-09" db="EMBL/GenBank/DDBJ databases">
        <authorList>
            <person name="Sun Q."/>
            <person name="Mori K."/>
        </authorList>
    </citation>
    <scope>NUCLEOTIDE SEQUENCE [LARGE SCALE GENOMIC DNA]</scope>
    <source>
        <strain evidence="3 4">JCM 3324</strain>
    </source>
</reference>
<gene>
    <name evidence="3" type="ORF">ACFFR3_23350</name>
</gene>
<evidence type="ECO:0000313" key="3">
    <source>
        <dbReference type="EMBL" id="MFB9472456.1"/>
    </source>
</evidence>
<evidence type="ECO:0000313" key="4">
    <source>
        <dbReference type="Proteomes" id="UP001589568"/>
    </source>
</evidence>
<protein>
    <submittedName>
        <fullName evidence="3">DUF4395 family protein</fullName>
    </submittedName>
</protein>
<dbReference type="EMBL" id="JBHMCF010000025">
    <property type="protein sequence ID" value="MFB9472456.1"/>
    <property type="molecule type" value="Genomic_DNA"/>
</dbReference>
<feature type="transmembrane region" description="Helical" evidence="1">
    <location>
        <begin position="63"/>
        <end position="81"/>
    </location>
</feature>
<dbReference type="Proteomes" id="UP001589568">
    <property type="component" value="Unassembled WGS sequence"/>
</dbReference>
<organism evidence="3 4">
    <name type="scientific">Nonomuraea salmonea</name>
    <dbReference type="NCBI Taxonomy" id="46181"/>
    <lineage>
        <taxon>Bacteria</taxon>
        <taxon>Bacillati</taxon>
        <taxon>Actinomycetota</taxon>
        <taxon>Actinomycetes</taxon>
        <taxon>Streptosporangiales</taxon>
        <taxon>Streptosporangiaceae</taxon>
        <taxon>Nonomuraea</taxon>
    </lineage>
</organism>
<feature type="transmembrane region" description="Helical" evidence="1">
    <location>
        <begin position="93"/>
        <end position="113"/>
    </location>
</feature>
<keyword evidence="1" id="KW-0472">Membrane</keyword>
<keyword evidence="1" id="KW-0812">Transmembrane</keyword>
<name>A0ABV5NR70_9ACTN</name>
<feature type="domain" description="DUF4395" evidence="2">
    <location>
        <begin position="67"/>
        <end position="115"/>
    </location>
</feature>
<comment type="caution">
    <text evidence="3">The sequence shown here is derived from an EMBL/GenBank/DDBJ whole genome shotgun (WGS) entry which is preliminary data.</text>
</comment>
<dbReference type="InterPro" id="IPR025508">
    <property type="entry name" value="DUF4395"/>
</dbReference>
<evidence type="ECO:0000256" key="1">
    <source>
        <dbReference type="SAM" id="Phobius"/>
    </source>
</evidence>
<evidence type="ECO:0000259" key="2">
    <source>
        <dbReference type="Pfam" id="PF14340"/>
    </source>
</evidence>
<sequence>MRADPRMLRFGAAVITQILASALISESLRLLAVRALSRALGAFRRSPQMMLRPAPGAGKDPGLVRPVLAVVGPAGFAAVITPQALSASAAATLAAFLIAACGFCLGCAMYLLIRRLLPAANMEVSQ</sequence>
<keyword evidence="4" id="KW-1185">Reference proteome</keyword>
<dbReference type="Pfam" id="PF14340">
    <property type="entry name" value="DUF4395"/>
    <property type="match status" value="1"/>
</dbReference>
<accession>A0ABV5NR70</accession>
<keyword evidence="1" id="KW-1133">Transmembrane helix</keyword>
<proteinExistence type="predicted"/>
<dbReference type="RefSeq" id="WP_379483836.1">
    <property type="nucleotide sequence ID" value="NZ_JBHMCF010000025.1"/>
</dbReference>